<gene>
    <name evidence="2" type="ORF">KDY119_00553</name>
</gene>
<sequence length="224" mass="23014">MTGRRTIRMMVAGLAVAAAALATTGAASGASPTAQAGDVCTVSADTGEQQCFDTFSEALESITGEQVADPGVDAGDRTAIARVVEAHDARAHAAYLNRVAATAPRLAASASLATASTPASASLSASSNLVLGAVWKNKNWTGGSKVLYAANGSGCYGTTYGFPHTSSFGMNDTISSVTAYYNCATTLYKDANYKGTNRTYQVDTAYVGDTMNDEASSIVYRPKS</sequence>
<proteinExistence type="predicted"/>
<dbReference type="EMBL" id="CP045529">
    <property type="protein sequence ID" value="QFU97059.1"/>
    <property type="molecule type" value="Genomic_DNA"/>
</dbReference>
<organism evidence="2 3">
    <name type="scientific">Luteimicrobium xylanilyticum</name>
    <dbReference type="NCBI Taxonomy" id="1133546"/>
    <lineage>
        <taxon>Bacteria</taxon>
        <taxon>Bacillati</taxon>
        <taxon>Actinomycetota</taxon>
        <taxon>Actinomycetes</taxon>
        <taxon>Micrococcales</taxon>
        <taxon>Luteimicrobium</taxon>
    </lineage>
</organism>
<dbReference type="AlphaFoldDB" id="A0A5P9Q6R1"/>
<dbReference type="PROSITE" id="PS51318">
    <property type="entry name" value="TAT"/>
    <property type="match status" value="1"/>
</dbReference>
<dbReference type="KEGG" id="lxl:KDY119_00553"/>
<accession>A0A5P9Q6R1</accession>
<dbReference type="Proteomes" id="UP000326702">
    <property type="component" value="Chromosome"/>
</dbReference>
<reference evidence="2 3" key="1">
    <citation type="submission" date="2019-10" db="EMBL/GenBank/DDBJ databases">
        <title>Genome sequence of Luteimicrobium xylanilyticum HY-24.</title>
        <authorList>
            <person name="Kim D.Y."/>
            <person name="Park H.-Y."/>
        </authorList>
    </citation>
    <scope>NUCLEOTIDE SEQUENCE [LARGE SCALE GENOMIC DNA]</scope>
    <source>
        <strain evidence="2 3">HY-24</strain>
    </source>
</reference>
<feature type="signal peptide" evidence="1">
    <location>
        <begin position="1"/>
        <end position="29"/>
    </location>
</feature>
<feature type="chain" id="PRO_5039561284" evidence="1">
    <location>
        <begin position="30"/>
        <end position="224"/>
    </location>
</feature>
<evidence type="ECO:0000313" key="2">
    <source>
        <dbReference type="EMBL" id="QFU97059.1"/>
    </source>
</evidence>
<keyword evidence="1" id="KW-0732">Signal</keyword>
<protein>
    <submittedName>
        <fullName evidence="2">Uncharacterized protein</fullName>
    </submittedName>
</protein>
<keyword evidence="3" id="KW-1185">Reference proteome</keyword>
<evidence type="ECO:0000256" key="1">
    <source>
        <dbReference type="SAM" id="SignalP"/>
    </source>
</evidence>
<name>A0A5P9Q6R1_9MICO</name>
<dbReference type="InterPro" id="IPR006311">
    <property type="entry name" value="TAT_signal"/>
</dbReference>
<dbReference type="SUPFAM" id="SSF49695">
    <property type="entry name" value="gamma-Crystallin-like"/>
    <property type="match status" value="1"/>
</dbReference>
<dbReference type="InterPro" id="IPR011024">
    <property type="entry name" value="G_crystallin-like"/>
</dbReference>
<dbReference type="Gene3D" id="2.60.20.10">
    <property type="entry name" value="Crystallins"/>
    <property type="match status" value="1"/>
</dbReference>
<evidence type="ECO:0000313" key="3">
    <source>
        <dbReference type="Proteomes" id="UP000326702"/>
    </source>
</evidence>